<organism evidence="2 3">
    <name type="scientific">Liparis tanakae</name>
    <name type="common">Tanaka's snailfish</name>
    <dbReference type="NCBI Taxonomy" id="230148"/>
    <lineage>
        <taxon>Eukaryota</taxon>
        <taxon>Metazoa</taxon>
        <taxon>Chordata</taxon>
        <taxon>Craniata</taxon>
        <taxon>Vertebrata</taxon>
        <taxon>Euteleostomi</taxon>
        <taxon>Actinopterygii</taxon>
        <taxon>Neopterygii</taxon>
        <taxon>Teleostei</taxon>
        <taxon>Neoteleostei</taxon>
        <taxon>Acanthomorphata</taxon>
        <taxon>Eupercaria</taxon>
        <taxon>Perciformes</taxon>
        <taxon>Cottioidei</taxon>
        <taxon>Cottales</taxon>
        <taxon>Liparidae</taxon>
        <taxon>Liparis</taxon>
    </lineage>
</organism>
<dbReference type="AlphaFoldDB" id="A0A4Z2HX59"/>
<feature type="compositionally biased region" description="Basic and acidic residues" evidence="1">
    <location>
        <begin position="106"/>
        <end position="123"/>
    </location>
</feature>
<sequence>MLQPVPVDGVDVEPDDERGEQPGVGHHGHGDEDALPVLVEVPEGDVGQEGEGEQQAAEEAEDVGDVVDPRQEAAQEEEEDDAQQLEEGFPRLLQDLPTLKQLNKQAGEEPELRPRRTHLEGEEQRRFCGRTAARAPGQAAQLLLLVSWAFEIRPYWDWRKKFKKLTNDDKSGVGSGKVE</sequence>
<gene>
    <name evidence="2" type="ORF">EYF80_020336</name>
</gene>
<dbReference type="EMBL" id="SRLO01000175">
    <property type="protein sequence ID" value="TNN69502.1"/>
    <property type="molecule type" value="Genomic_DNA"/>
</dbReference>
<proteinExistence type="predicted"/>
<keyword evidence="3" id="KW-1185">Reference proteome</keyword>
<reference evidence="2 3" key="1">
    <citation type="submission" date="2019-03" db="EMBL/GenBank/DDBJ databases">
        <title>First draft genome of Liparis tanakae, snailfish: a comprehensive survey of snailfish specific genes.</title>
        <authorList>
            <person name="Kim W."/>
            <person name="Song I."/>
            <person name="Jeong J.-H."/>
            <person name="Kim D."/>
            <person name="Kim S."/>
            <person name="Ryu S."/>
            <person name="Song J.Y."/>
            <person name="Lee S.K."/>
        </authorList>
    </citation>
    <scope>NUCLEOTIDE SEQUENCE [LARGE SCALE GENOMIC DNA]</scope>
    <source>
        <tissue evidence="2">Muscle</tissue>
    </source>
</reference>
<accession>A0A4Z2HX59</accession>
<name>A0A4Z2HX59_9TELE</name>
<feature type="compositionally biased region" description="Acidic residues" evidence="1">
    <location>
        <begin position="74"/>
        <end position="84"/>
    </location>
</feature>
<protein>
    <submittedName>
        <fullName evidence="2">Uncharacterized protein</fullName>
    </submittedName>
</protein>
<evidence type="ECO:0000256" key="1">
    <source>
        <dbReference type="SAM" id="MobiDB-lite"/>
    </source>
</evidence>
<feature type="region of interest" description="Disordered" evidence="1">
    <location>
        <begin position="1"/>
        <end position="123"/>
    </location>
</feature>
<feature type="compositionally biased region" description="Acidic residues" evidence="1">
    <location>
        <begin position="42"/>
        <end position="65"/>
    </location>
</feature>
<dbReference type="Proteomes" id="UP000314294">
    <property type="component" value="Unassembled WGS sequence"/>
</dbReference>
<evidence type="ECO:0000313" key="3">
    <source>
        <dbReference type="Proteomes" id="UP000314294"/>
    </source>
</evidence>
<comment type="caution">
    <text evidence="2">The sequence shown here is derived from an EMBL/GenBank/DDBJ whole genome shotgun (WGS) entry which is preliminary data.</text>
</comment>
<evidence type="ECO:0000313" key="2">
    <source>
        <dbReference type="EMBL" id="TNN69502.1"/>
    </source>
</evidence>